<name>A0A5J4VDC4_9EUKA</name>
<dbReference type="EMBL" id="SNRW01007868">
    <property type="protein sequence ID" value="KAA6380491.1"/>
    <property type="molecule type" value="Genomic_DNA"/>
</dbReference>
<proteinExistence type="predicted"/>
<dbReference type="AlphaFoldDB" id="A0A5J4VDC4"/>
<reference evidence="1 2" key="1">
    <citation type="submission" date="2019-03" db="EMBL/GenBank/DDBJ databases">
        <title>Single cell metagenomics reveals metabolic interactions within the superorganism composed of flagellate Streblomastix strix and complex community of Bacteroidetes bacteria on its surface.</title>
        <authorList>
            <person name="Treitli S.C."/>
            <person name="Kolisko M."/>
            <person name="Husnik F."/>
            <person name="Keeling P."/>
            <person name="Hampl V."/>
        </authorList>
    </citation>
    <scope>NUCLEOTIDE SEQUENCE [LARGE SCALE GENOMIC DNA]</scope>
    <source>
        <strain evidence="1">ST1C</strain>
    </source>
</reference>
<protein>
    <submittedName>
        <fullName evidence="1">Uncharacterized protein</fullName>
    </submittedName>
</protein>
<evidence type="ECO:0000313" key="2">
    <source>
        <dbReference type="Proteomes" id="UP000324800"/>
    </source>
</evidence>
<dbReference type="Proteomes" id="UP000324800">
    <property type="component" value="Unassembled WGS sequence"/>
</dbReference>
<sequence>MDLVDGTSCSLHSVQLAILILFITLDRPPVIPSLRQLHLLIVPITFDLVTIQATLSNIILTMGQGIIYSVQCGGIISKDRNLD</sequence>
<accession>A0A5J4VDC4</accession>
<comment type="caution">
    <text evidence="1">The sequence shown here is derived from an EMBL/GenBank/DDBJ whole genome shotgun (WGS) entry which is preliminary data.</text>
</comment>
<evidence type="ECO:0000313" key="1">
    <source>
        <dbReference type="EMBL" id="KAA6380491.1"/>
    </source>
</evidence>
<organism evidence="1 2">
    <name type="scientific">Streblomastix strix</name>
    <dbReference type="NCBI Taxonomy" id="222440"/>
    <lineage>
        <taxon>Eukaryota</taxon>
        <taxon>Metamonada</taxon>
        <taxon>Preaxostyla</taxon>
        <taxon>Oxymonadida</taxon>
        <taxon>Streblomastigidae</taxon>
        <taxon>Streblomastix</taxon>
    </lineage>
</organism>
<gene>
    <name evidence="1" type="ORF">EZS28_023983</name>
</gene>